<evidence type="ECO:0000313" key="2">
    <source>
        <dbReference type="EMBL" id="PRD68074.1"/>
    </source>
</evidence>
<dbReference type="AlphaFoldDB" id="A0A2S9KCC9"/>
<dbReference type="PANTHER" id="PTHR37951:SF1">
    <property type="entry name" value="TYPE VI SECRETION SYSTEM COMPONENT TSSA1"/>
    <property type="match status" value="1"/>
</dbReference>
<accession>A0A2S9KCC9</accession>
<gene>
    <name evidence="2" type="primary">tssA</name>
    <name evidence="2" type="ORF">C6P61_12925</name>
</gene>
<feature type="domain" description="ImpA N-terminal" evidence="1">
    <location>
        <begin position="9"/>
        <end position="138"/>
    </location>
</feature>
<dbReference type="PANTHER" id="PTHR37951">
    <property type="entry name" value="CYTOPLASMIC PROTEIN-RELATED"/>
    <property type="match status" value="1"/>
</dbReference>
<dbReference type="Proteomes" id="UP000238326">
    <property type="component" value="Unassembled WGS sequence"/>
</dbReference>
<proteinExistence type="predicted"/>
<dbReference type="InterPro" id="IPR010657">
    <property type="entry name" value="ImpA_N"/>
</dbReference>
<dbReference type="EMBL" id="PVLR01000038">
    <property type="protein sequence ID" value="PRD68074.1"/>
    <property type="molecule type" value="Genomic_DNA"/>
</dbReference>
<dbReference type="InterPro" id="IPR017740">
    <property type="entry name" value="TssA-like"/>
</dbReference>
<organism evidence="2 3">
    <name type="scientific">Malikia spinosa</name>
    <dbReference type="NCBI Taxonomy" id="86180"/>
    <lineage>
        <taxon>Bacteria</taxon>
        <taxon>Pseudomonadati</taxon>
        <taxon>Pseudomonadota</taxon>
        <taxon>Betaproteobacteria</taxon>
        <taxon>Burkholderiales</taxon>
        <taxon>Comamonadaceae</taxon>
        <taxon>Malikia</taxon>
    </lineage>
</organism>
<dbReference type="Pfam" id="PF06812">
    <property type="entry name" value="ImpA_N"/>
    <property type="match status" value="1"/>
</dbReference>
<reference evidence="2 3" key="1">
    <citation type="submission" date="2018-03" db="EMBL/GenBank/DDBJ databases">
        <title>Comparative genomics illustrates the genes involved in a hyperalkaliphilic mechanisms of Serpentinomonas isolated from highly-alkaline calcium-rich serpentinized springs.</title>
        <authorList>
            <person name="Suzuki S."/>
            <person name="Ishii S."/>
            <person name="Walworth N."/>
            <person name="Bird L."/>
            <person name="Kuenen J.G."/>
            <person name="Nealson K.H."/>
        </authorList>
    </citation>
    <scope>NUCLEOTIDE SEQUENCE [LARGE SCALE GENOMIC DNA]</scope>
    <source>
        <strain evidence="2 3">83</strain>
    </source>
</reference>
<evidence type="ECO:0000313" key="3">
    <source>
        <dbReference type="Proteomes" id="UP000238326"/>
    </source>
</evidence>
<dbReference type="NCBIfam" id="TIGR03363">
    <property type="entry name" value="VI_chp_8"/>
    <property type="match status" value="1"/>
</dbReference>
<comment type="caution">
    <text evidence="2">The sequence shown here is derived from an EMBL/GenBank/DDBJ whole genome shotgun (WGS) entry which is preliminary data.</text>
</comment>
<dbReference type="OrthoDB" id="9771118at2"/>
<sequence>MILQQWRLPLSAACPCGPDLEYDPDFLQLQQVLRSRPEPEFRVSQQDGRGGRTLPDGAPIAWSEVRELAQALLLRSKDLRLAIWLTRAQLHLEGFGAIQQGLELVHLLLQDYWDGVHPGLDPDDGDPTMRLNALAALDALDSVAGDVRASFLLDSRQQGQLTVRELELAAGRLEPLPGEARPAAVQVERLLEVALQHSPELASVAQAAPQQLEAIRAVLADRLGQRPAQRLADQRAERLGQPPLPDLLRLHAMLDTVAQAVAKLTAATLTPEPAVPGAELAGSHLSAVADQLSRDGPVAQLPGQINSRQQVVEMLALLCQYLEKNEPTNPVQILLRRAQRMMQMDFLELLRDMAPDGLDQAEKVVGARIARDDD</sequence>
<name>A0A2S9KCC9_9BURK</name>
<evidence type="ECO:0000259" key="1">
    <source>
        <dbReference type="Pfam" id="PF06812"/>
    </source>
</evidence>
<protein>
    <submittedName>
        <fullName evidence="2">Type VI secretion system protein TssA</fullName>
    </submittedName>
</protein>
<dbReference type="RefSeq" id="WP_105730344.1">
    <property type="nucleotide sequence ID" value="NZ_PVLR01000038.1"/>
</dbReference>
<keyword evidence="3" id="KW-1185">Reference proteome</keyword>